<dbReference type="OrthoDB" id="147504at2157"/>
<keyword evidence="2" id="KW-0489">Methyltransferase</keyword>
<gene>
    <name evidence="3" type="ORF">P8X34_04345</name>
    <name evidence="2" type="ORF">TQ32_00525</name>
</gene>
<dbReference type="GeneID" id="28490269"/>
<dbReference type="PANTHER" id="PTHR43591">
    <property type="entry name" value="METHYLTRANSFERASE"/>
    <property type="match status" value="1"/>
</dbReference>
<dbReference type="InterPro" id="IPR041698">
    <property type="entry name" value="Methyltransf_25"/>
</dbReference>
<dbReference type="KEGG" id="pyc:TQ32_00525"/>
<accession>A0A127B7A1</accession>
<reference evidence="3 5" key="3">
    <citation type="submission" date="2023-03" db="EMBL/GenBank/DDBJ databases">
        <title>Speciation in Pyrococcus: adaptation to high temperature as a mechanism.</title>
        <authorList>
            <person name="Gu J."/>
        </authorList>
    </citation>
    <scope>NUCLEOTIDE SEQUENCE [LARGE SCALE GENOMIC DNA]</scope>
    <source>
        <strain evidence="3 5">LMOA34</strain>
    </source>
</reference>
<evidence type="ECO:0000313" key="3">
    <source>
        <dbReference type="EMBL" id="MFA4803977.1"/>
    </source>
</evidence>
<keyword evidence="2" id="KW-0808">Transferase</keyword>
<dbReference type="Proteomes" id="UP001571980">
    <property type="component" value="Unassembled WGS sequence"/>
</dbReference>
<dbReference type="Gene3D" id="3.40.50.150">
    <property type="entry name" value="Vaccinia Virus protein VP39"/>
    <property type="match status" value="1"/>
</dbReference>
<dbReference type="STRING" id="1609559.TQ32_00525"/>
<reference evidence="4" key="1">
    <citation type="submission" date="2015-02" db="EMBL/GenBank/DDBJ databases">
        <title>Pyrococcus kukulkanii sp. nov., a novel hyperthermophilic archaeon isolated from a deep-sea hydrothermal vent at the Guaymas Basin.</title>
        <authorList>
            <person name="Oger P.M."/>
            <person name="Callac N."/>
            <person name="Jebbar M."/>
            <person name="Godfroy A."/>
        </authorList>
    </citation>
    <scope>NUCLEOTIDE SEQUENCE [LARGE SCALE GENOMIC DNA]</scope>
    <source>
        <strain evidence="4">NCB100</strain>
    </source>
</reference>
<dbReference type="RefSeq" id="WP_068320009.1">
    <property type="nucleotide sequence ID" value="NZ_CP010835.1"/>
</dbReference>
<dbReference type="GO" id="GO:0032259">
    <property type="term" value="P:methylation"/>
    <property type="evidence" value="ECO:0007669"/>
    <property type="project" value="UniProtKB-KW"/>
</dbReference>
<organism evidence="2 4">
    <name type="scientific">Pyrococcus kukulkanii</name>
    <dbReference type="NCBI Taxonomy" id="1609559"/>
    <lineage>
        <taxon>Archaea</taxon>
        <taxon>Methanobacteriati</taxon>
        <taxon>Methanobacteriota</taxon>
        <taxon>Thermococci</taxon>
        <taxon>Thermococcales</taxon>
        <taxon>Thermococcaceae</taxon>
        <taxon>Pyrococcus</taxon>
    </lineage>
</organism>
<evidence type="ECO:0000313" key="4">
    <source>
        <dbReference type="Proteomes" id="UP000070587"/>
    </source>
</evidence>
<dbReference type="EC" id="2.1.-.-" evidence="3"/>
<reference evidence="2 4" key="2">
    <citation type="journal article" date="2016" name="Int. J. Syst. Evol. Microbiol.">
        <title>Pyrococcus kukulkanii sp. nov., a hyperthermophilic, piezophilic archaeon isolated from a deep-sea hydrothermal vent.</title>
        <authorList>
            <person name="Callac N."/>
            <person name="Oger P."/>
            <person name="Lesongeur F."/>
            <person name="Rattray J.E."/>
            <person name="Vannier P."/>
            <person name="Michoud G."/>
            <person name="Beauverger M."/>
            <person name="Gayet N."/>
            <person name="Rouxel O."/>
            <person name="Jebbar M."/>
            <person name="Godfroy A."/>
        </authorList>
    </citation>
    <scope>NUCLEOTIDE SEQUENCE [LARGE SCALE GENOMIC DNA]</scope>
    <source>
        <strain evidence="2 4">NCB100</strain>
    </source>
</reference>
<protein>
    <submittedName>
        <fullName evidence="2 3">Methyltransferase</fullName>
        <ecNumber evidence="3">2.1.-.-</ecNumber>
    </submittedName>
</protein>
<dbReference type="EMBL" id="JARRIG010000002">
    <property type="protein sequence ID" value="MFA4803977.1"/>
    <property type="molecule type" value="Genomic_DNA"/>
</dbReference>
<dbReference type="AlphaFoldDB" id="A0A127B7A1"/>
<feature type="domain" description="Methyltransferase" evidence="1">
    <location>
        <begin position="42"/>
        <end position="136"/>
    </location>
</feature>
<sequence length="227" mass="26942">MGFTEYYRAFPTYTDLRSQEYKKRLDDLEPLLLKHMKRRGRVLDLACGVGGFSFLLEDHGFEVIGIDISEDMIARAKRYAQERESKVEFILGDAKNLPFNDREFDYVIFIDSLVHFTPLELNQVFKEVRRVLRPDGKFIIQFTDLRELLPRLKESLVVGQEYWISKIIPDQEEKTVVIEFQSENDSFRVRFNVWGKTAVELLGKLYFRKEAQEKINDYSYLIVYQLK</sequence>
<dbReference type="EMBL" id="CP010835">
    <property type="protein sequence ID" value="AMM53144.1"/>
    <property type="molecule type" value="Genomic_DNA"/>
</dbReference>
<keyword evidence="5" id="KW-1185">Reference proteome</keyword>
<dbReference type="Proteomes" id="UP000070587">
    <property type="component" value="Chromosome"/>
</dbReference>
<dbReference type="Pfam" id="PF13649">
    <property type="entry name" value="Methyltransf_25"/>
    <property type="match status" value="1"/>
</dbReference>
<dbReference type="PATRIC" id="fig|1609559.3.peg.108"/>
<dbReference type="PANTHER" id="PTHR43591:SF24">
    <property type="entry name" value="2-METHOXY-6-POLYPRENYL-1,4-BENZOQUINOL METHYLASE, MITOCHONDRIAL"/>
    <property type="match status" value="1"/>
</dbReference>
<dbReference type="InterPro" id="IPR029063">
    <property type="entry name" value="SAM-dependent_MTases_sf"/>
</dbReference>
<dbReference type="GO" id="GO:0008168">
    <property type="term" value="F:methyltransferase activity"/>
    <property type="evidence" value="ECO:0007669"/>
    <property type="project" value="UniProtKB-KW"/>
</dbReference>
<evidence type="ECO:0000259" key="1">
    <source>
        <dbReference type="Pfam" id="PF13649"/>
    </source>
</evidence>
<dbReference type="CDD" id="cd02440">
    <property type="entry name" value="AdoMet_MTases"/>
    <property type="match status" value="1"/>
</dbReference>
<name>A0A127B7A1_9EURY</name>
<evidence type="ECO:0000313" key="5">
    <source>
        <dbReference type="Proteomes" id="UP001571980"/>
    </source>
</evidence>
<proteinExistence type="predicted"/>
<dbReference type="SUPFAM" id="SSF53335">
    <property type="entry name" value="S-adenosyl-L-methionine-dependent methyltransferases"/>
    <property type="match status" value="1"/>
</dbReference>
<evidence type="ECO:0000313" key="2">
    <source>
        <dbReference type="EMBL" id="AMM53144.1"/>
    </source>
</evidence>